<dbReference type="STRING" id="4155.A0A022RCD7"/>
<accession>A0A022RCD7</accession>
<evidence type="ECO:0000313" key="9">
    <source>
        <dbReference type="Proteomes" id="UP000030748"/>
    </source>
</evidence>
<dbReference type="PANTHER" id="PTHR31673">
    <property type="entry name" value="PROTEIN COBRA"/>
    <property type="match status" value="1"/>
</dbReference>
<dbReference type="GO" id="GO:0052324">
    <property type="term" value="P:plant-type cell wall cellulose biosynthetic process"/>
    <property type="evidence" value="ECO:0000318"/>
    <property type="project" value="GO_Central"/>
</dbReference>
<comment type="subcellular location">
    <subcellularLocation>
        <location evidence="1">Cell membrane</location>
        <topology evidence="1">Lipid-anchor</topology>
        <topology evidence="1">GPI-anchor</topology>
    </subcellularLocation>
</comment>
<protein>
    <recommendedName>
        <fullName evidence="7">COBRA C-terminal domain-containing protein</fullName>
    </recommendedName>
</protein>
<dbReference type="EMBL" id="KI630513">
    <property type="protein sequence ID" value="EYU37901.1"/>
    <property type="molecule type" value="Genomic_DNA"/>
</dbReference>
<dbReference type="GO" id="GO:0098552">
    <property type="term" value="C:side of membrane"/>
    <property type="evidence" value="ECO:0007669"/>
    <property type="project" value="UniProtKB-KW"/>
</dbReference>
<dbReference type="PIRSF" id="PIRSF038122">
    <property type="entry name" value="COBRA"/>
    <property type="match status" value="1"/>
</dbReference>
<feature type="domain" description="COBRA C-terminal" evidence="7">
    <location>
        <begin position="172"/>
        <end position="300"/>
    </location>
</feature>
<dbReference type="eggNOG" id="ENOG502QTGW">
    <property type="taxonomic scope" value="Eukaryota"/>
</dbReference>
<dbReference type="PANTHER" id="PTHR31673:SF23">
    <property type="entry name" value="COBRA-LIKE PROTEIN 4"/>
    <property type="match status" value="1"/>
</dbReference>
<keyword evidence="3" id="KW-0336">GPI-anchor</keyword>
<evidence type="ECO:0000259" key="7">
    <source>
        <dbReference type="Pfam" id="PF25079"/>
    </source>
</evidence>
<dbReference type="GO" id="GO:0010215">
    <property type="term" value="P:cellulose microfibril organization"/>
    <property type="evidence" value="ECO:0007669"/>
    <property type="project" value="InterPro"/>
</dbReference>
<dbReference type="Pfam" id="PF04833">
    <property type="entry name" value="COBRA"/>
    <property type="match status" value="2"/>
</dbReference>
<evidence type="ECO:0000313" key="8">
    <source>
        <dbReference type="EMBL" id="EYU37901.1"/>
    </source>
</evidence>
<dbReference type="AlphaFoldDB" id="A0A022RCD7"/>
<dbReference type="Proteomes" id="UP000030748">
    <property type="component" value="Unassembled WGS sequence"/>
</dbReference>
<evidence type="ECO:0000256" key="2">
    <source>
        <dbReference type="ARBA" id="ARBA00005507"/>
    </source>
</evidence>
<evidence type="ECO:0000256" key="3">
    <source>
        <dbReference type="ARBA" id="ARBA00022622"/>
    </source>
</evidence>
<gene>
    <name evidence="8" type="ORF">MIMGU_mgv1a010173mg</name>
</gene>
<comment type="similarity">
    <text evidence="2">Belongs to the COBRA family.</text>
</comment>
<evidence type="ECO:0000256" key="5">
    <source>
        <dbReference type="ARBA" id="ARBA00023180"/>
    </source>
</evidence>
<dbReference type="InterPro" id="IPR006918">
    <property type="entry name" value="COBRA_pln"/>
</dbReference>
<keyword evidence="6" id="KW-0449">Lipoprotein</keyword>
<dbReference type="Pfam" id="PF25079">
    <property type="entry name" value="COB_C"/>
    <property type="match status" value="1"/>
</dbReference>
<evidence type="ECO:0000256" key="4">
    <source>
        <dbReference type="ARBA" id="ARBA00022729"/>
    </source>
</evidence>
<keyword evidence="4" id="KW-0732">Signal</keyword>
<reference evidence="8 9" key="1">
    <citation type="journal article" date="2013" name="Proc. Natl. Acad. Sci. U.S.A.">
        <title>Fine-scale variation in meiotic recombination in Mimulus inferred from population shotgun sequencing.</title>
        <authorList>
            <person name="Hellsten U."/>
            <person name="Wright K.M."/>
            <person name="Jenkins J."/>
            <person name="Shu S."/>
            <person name="Yuan Y."/>
            <person name="Wessler S.R."/>
            <person name="Schmutz J."/>
            <person name="Willis J.H."/>
            <person name="Rokhsar D.S."/>
        </authorList>
    </citation>
    <scope>NUCLEOTIDE SEQUENCE [LARGE SCALE GENOMIC DNA]</scope>
    <source>
        <strain evidence="9">cv. DUN x IM62</strain>
    </source>
</reference>
<name>A0A022RCD7_ERYGU</name>
<dbReference type="GO" id="GO:0005886">
    <property type="term" value="C:plasma membrane"/>
    <property type="evidence" value="ECO:0000318"/>
    <property type="project" value="GO_Central"/>
</dbReference>
<evidence type="ECO:0000256" key="1">
    <source>
        <dbReference type="ARBA" id="ARBA00004609"/>
    </source>
</evidence>
<keyword evidence="5" id="KW-0325">Glycoprotein</keyword>
<keyword evidence="3" id="KW-0472">Membrane</keyword>
<sequence length="320" mass="35999">MHQANVTIYNFQNHQKIDPTGWEFGWRWKRDEVITSMVGGQTREQGNCSSFEKNIPQSCVKNPTVSNKFGVSNISRPNNEVVAASLQINVGRAGTSRENVRVPSTHTLKTPGVVYNCGPATVVRLARITTPDGKHVTRAIKTWRVVCTRSIFVAHRISTFCARISSPDVRHVTCSCGCTNNARPGSCVELDSPVIRSIVSITGNDSSTPLVECRSRMCPARVLWHVKLNDQEKWDLVVSLRDLNRVTKNRQWNVFAEHPDFHNVTKIFTLNYNYLTPHGHSEDVVVLWASKSYPDSVEQGDALDNVHLGERVQQSNFYLL</sequence>
<keyword evidence="9" id="KW-1185">Reference proteome</keyword>
<evidence type="ECO:0000256" key="6">
    <source>
        <dbReference type="ARBA" id="ARBA00023288"/>
    </source>
</evidence>
<dbReference type="InterPro" id="IPR056900">
    <property type="entry name" value="COB_C"/>
</dbReference>
<organism evidence="8 9">
    <name type="scientific">Erythranthe guttata</name>
    <name type="common">Yellow monkey flower</name>
    <name type="synonym">Mimulus guttatus</name>
    <dbReference type="NCBI Taxonomy" id="4155"/>
    <lineage>
        <taxon>Eukaryota</taxon>
        <taxon>Viridiplantae</taxon>
        <taxon>Streptophyta</taxon>
        <taxon>Embryophyta</taxon>
        <taxon>Tracheophyta</taxon>
        <taxon>Spermatophyta</taxon>
        <taxon>Magnoliopsida</taxon>
        <taxon>eudicotyledons</taxon>
        <taxon>Gunneridae</taxon>
        <taxon>Pentapetalae</taxon>
        <taxon>asterids</taxon>
        <taxon>lamiids</taxon>
        <taxon>Lamiales</taxon>
        <taxon>Phrymaceae</taxon>
        <taxon>Erythranthe</taxon>
    </lineage>
</organism>
<proteinExistence type="inferred from homology"/>